<feature type="region of interest" description="Disordered" evidence="1">
    <location>
        <begin position="35"/>
        <end position="67"/>
    </location>
</feature>
<feature type="domain" description="DUF6993" evidence="2">
    <location>
        <begin position="83"/>
        <end position="167"/>
    </location>
</feature>
<protein>
    <recommendedName>
        <fullName evidence="2">DUF6993 domain-containing protein</fullName>
    </recommendedName>
</protein>
<dbReference type="Pfam" id="PF22504">
    <property type="entry name" value="DUF6993"/>
    <property type="match status" value="1"/>
</dbReference>
<sequence length="173" mass="17532">MRAVRDVPRRSRPGRVLAGAAGLLVAVTGLAACMSPPPPPPKSSPVSSSAPSSSASTTPSPSALALDPTGTAADNKAFFDDVNRAVLARNPAAVGRDFIDALVAAGFHKADMQLTVDTTTIGLKANSIQFSVRFNGGCLIGQNGDGSGGYQSAVTPVLATGNCLVGDTRPIDW</sequence>
<dbReference type="Proteomes" id="UP000474967">
    <property type="component" value="Unassembled WGS sequence"/>
</dbReference>
<accession>A0A6L9XZ99</accession>
<reference evidence="3 4" key="1">
    <citation type="journal article" date="2014" name="J. Microbiol.">
        <title>Diaminobutyricibacter tongyongensis gen. nov., sp. nov. and Homoserinibacter gongjuensis gen. nov., sp. nov. belong to the family Microbacteriaceae.</title>
        <authorList>
            <person name="Kim S.J."/>
            <person name="Ahn J.H."/>
            <person name="Weon H.Y."/>
            <person name="Hamada M."/>
            <person name="Suzuki K."/>
            <person name="Kwon S.W."/>
        </authorList>
    </citation>
    <scope>NUCLEOTIDE SEQUENCE [LARGE SCALE GENOMIC DNA]</scope>
    <source>
        <strain evidence="3 4">NBRC 108724</strain>
    </source>
</reference>
<evidence type="ECO:0000313" key="4">
    <source>
        <dbReference type="Proteomes" id="UP000474967"/>
    </source>
</evidence>
<dbReference type="InterPro" id="IPR054262">
    <property type="entry name" value="DUF6993"/>
</dbReference>
<dbReference type="AlphaFoldDB" id="A0A6L9XZ99"/>
<gene>
    <name evidence="3" type="ORF">G3T36_12025</name>
</gene>
<dbReference type="EMBL" id="JAAGWY010000002">
    <property type="protein sequence ID" value="NEN06595.1"/>
    <property type="molecule type" value="Genomic_DNA"/>
</dbReference>
<dbReference type="PROSITE" id="PS51257">
    <property type="entry name" value="PROKAR_LIPOPROTEIN"/>
    <property type="match status" value="1"/>
</dbReference>
<feature type="compositionally biased region" description="Low complexity" evidence="1">
    <location>
        <begin position="44"/>
        <end position="63"/>
    </location>
</feature>
<evidence type="ECO:0000256" key="1">
    <source>
        <dbReference type="SAM" id="MobiDB-lite"/>
    </source>
</evidence>
<comment type="caution">
    <text evidence="3">The sequence shown here is derived from an EMBL/GenBank/DDBJ whole genome shotgun (WGS) entry which is preliminary data.</text>
</comment>
<dbReference type="RefSeq" id="WP_163289996.1">
    <property type="nucleotide sequence ID" value="NZ_JAAGWY010000002.1"/>
</dbReference>
<organism evidence="3 4">
    <name type="scientific">Leifsonia tongyongensis</name>
    <dbReference type="NCBI Taxonomy" id="1268043"/>
    <lineage>
        <taxon>Bacteria</taxon>
        <taxon>Bacillati</taxon>
        <taxon>Actinomycetota</taxon>
        <taxon>Actinomycetes</taxon>
        <taxon>Micrococcales</taxon>
        <taxon>Microbacteriaceae</taxon>
        <taxon>Leifsonia</taxon>
    </lineage>
</organism>
<name>A0A6L9XZ99_9MICO</name>
<keyword evidence="4" id="KW-1185">Reference proteome</keyword>
<evidence type="ECO:0000313" key="3">
    <source>
        <dbReference type="EMBL" id="NEN06595.1"/>
    </source>
</evidence>
<evidence type="ECO:0000259" key="2">
    <source>
        <dbReference type="Pfam" id="PF22504"/>
    </source>
</evidence>
<proteinExistence type="predicted"/>